<dbReference type="Proteomes" id="UP000835052">
    <property type="component" value="Unassembled WGS sequence"/>
</dbReference>
<comment type="catalytic activity">
    <reaction evidence="11">
        <text>L-valine + 2-oxoglutarate = 3-methyl-2-oxobutanoate + L-glutamate</text>
        <dbReference type="Rhea" id="RHEA:24813"/>
        <dbReference type="ChEBI" id="CHEBI:11851"/>
        <dbReference type="ChEBI" id="CHEBI:16810"/>
        <dbReference type="ChEBI" id="CHEBI:29985"/>
        <dbReference type="ChEBI" id="CHEBI:57762"/>
        <dbReference type="EC" id="2.6.1.42"/>
    </reaction>
</comment>
<keyword evidence="7 11" id="KW-0100">Branched-chain amino acid biosynthesis</keyword>
<dbReference type="GO" id="GO:0005739">
    <property type="term" value="C:mitochondrion"/>
    <property type="evidence" value="ECO:0007669"/>
    <property type="project" value="TreeGrafter"/>
</dbReference>
<dbReference type="InterPro" id="IPR005786">
    <property type="entry name" value="B_amino_transII"/>
</dbReference>
<dbReference type="Gene3D" id="3.30.470.10">
    <property type="match status" value="1"/>
</dbReference>
<dbReference type="AlphaFoldDB" id="A0A8S1GW06"/>
<organism evidence="12 13">
    <name type="scientific">Caenorhabditis auriculariae</name>
    <dbReference type="NCBI Taxonomy" id="2777116"/>
    <lineage>
        <taxon>Eukaryota</taxon>
        <taxon>Metazoa</taxon>
        <taxon>Ecdysozoa</taxon>
        <taxon>Nematoda</taxon>
        <taxon>Chromadorea</taxon>
        <taxon>Rhabditida</taxon>
        <taxon>Rhabditina</taxon>
        <taxon>Rhabditomorpha</taxon>
        <taxon>Rhabditoidea</taxon>
        <taxon>Rhabditidae</taxon>
        <taxon>Peloderinae</taxon>
        <taxon>Caenorhabditis</taxon>
    </lineage>
</organism>
<protein>
    <recommendedName>
        <fullName evidence="11">Branched-chain-amino-acid aminotransferase</fullName>
        <ecNumber evidence="11">2.6.1.42</ecNumber>
    </recommendedName>
</protein>
<evidence type="ECO:0000313" key="13">
    <source>
        <dbReference type="Proteomes" id="UP000835052"/>
    </source>
</evidence>
<dbReference type="CDD" id="cd01557">
    <property type="entry name" value="BCAT_beta_family"/>
    <property type="match status" value="1"/>
</dbReference>
<dbReference type="PANTHER" id="PTHR11825:SF28">
    <property type="entry name" value="BRANCHED-CHAIN-AMINO-ACID AMINOTRANSFERASE"/>
    <property type="match status" value="1"/>
</dbReference>
<evidence type="ECO:0000256" key="11">
    <source>
        <dbReference type="RuleBase" id="RU004517"/>
    </source>
</evidence>
<dbReference type="SUPFAM" id="SSF56752">
    <property type="entry name" value="D-aminoacid aminotransferase-like PLP-dependent enzymes"/>
    <property type="match status" value="1"/>
</dbReference>
<dbReference type="InterPro" id="IPR043132">
    <property type="entry name" value="BCAT-like_C"/>
</dbReference>
<evidence type="ECO:0000256" key="9">
    <source>
        <dbReference type="RuleBase" id="RU004106"/>
    </source>
</evidence>
<evidence type="ECO:0000256" key="8">
    <source>
        <dbReference type="PIRSR" id="PIRSR006468-1"/>
    </source>
</evidence>
<dbReference type="PROSITE" id="PS00770">
    <property type="entry name" value="AA_TRANSFER_CLASS_4"/>
    <property type="match status" value="1"/>
</dbReference>
<dbReference type="EC" id="2.6.1.42" evidence="11"/>
<sequence>MLRLFPFNSTRFLSRGLKNTCSNSFQHKDLIIRKTEKRFPKPKNTADVPFGKIYSDHLLNVDWVEGKGWGKPEIRPFEGFQLHPAAKVLHSSLELFEGAKAYYGIDGKIRIFRPQLNMERMRRSAERCAFPDFDAKEAVKLLKELVKMDSDWVPRCAGSSLYLRPTMIGTEPTLGLAESKEVKLFMICSPVGQNYFKSEGTGVRLLADTSFVRSWPGGVGSYKMGCNYAPTIYVQQLAAKRDCHQVMWLQGKEQLVTEAGAMNLFMFWKNEQGEEELITAPLDTGLLLPGITRRSILELAREWGEFKVSERSFTMADVVKAIDENRVYEFFSSGTAAVVGGISEIQYVDRSIGVDRTLRLPTMASKHKVMQRMYDTITGIQYGRIQKDGWAEIVEL</sequence>
<dbReference type="InterPro" id="IPR043131">
    <property type="entry name" value="BCAT-like_N"/>
</dbReference>
<evidence type="ECO:0000256" key="1">
    <source>
        <dbReference type="ARBA" id="ARBA00001933"/>
    </source>
</evidence>
<keyword evidence="5 11" id="KW-0808">Transferase</keyword>
<dbReference type="GO" id="GO:0009098">
    <property type="term" value="P:L-leucine biosynthetic process"/>
    <property type="evidence" value="ECO:0007669"/>
    <property type="project" value="TreeGrafter"/>
</dbReference>
<evidence type="ECO:0000313" key="12">
    <source>
        <dbReference type="EMBL" id="CAD6187042.1"/>
    </source>
</evidence>
<proteinExistence type="inferred from homology"/>
<dbReference type="Gene3D" id="3.20.10.10">
    <property type="entry name" value="D-amino Acid Aminotransferase, subunit A, domain 2"/>
    <property type="match status" value="1"/>
</dbReference>
<evidence type="ECO:0000256" key="2">
    <source>
        <dbReference type="ARBA" id="ARBA00009320"/>
    </source>
</evidence>
<dbReference type="InterPro" id="IPR033939">
    <property type="entry name" value="BCAT_family"/>
</dbReference>
<comment type="cofactor">
    <cofactor evidence="1 10">
        <name>pyridoxal 5'-phosphate</name>
        <dbReference type="ChEBI" id="CHEBI:597326"/>
    </cofactor>
</comment>
<keyword evidence="6 10" id="KW-0663">Pyridoxal phosphate</keyword>
<dbReference type="InterPro" id="IPR001544">
    <property type="entry name" value="Aminotrans_IV"/>
</dbReference>
<dbReference type="Pfam" id="PF01063">
    <property type="entry name" value="Aminotran_4"/>
    <property type="match status" value="1"/>
</dbReference>
<accession>A0A8S1GW06</accession>
<dbReference type="InterPro" id="IPR036038">
    <property type="entry name" value="Aminotransferase-like"/>
</dbReference>
<evidence type="ECO:0000256" key="5">
    <source>
        <dbReference type="ARBA" id="ARBA00022679"/>
    </source>
</evidence>
<evidence type="ECO:0000256" key="6">
    <source>
        <dbReference type="ARBA" id="ARBA00022898"/>
    </source>
</evidence>
<dbReference type="NCBIfam" id="NF009897">
    <property type="entry name" value="PRK13357.1"/>
    <property type="match status" value="1"/>
</dbReference>
<name>A0A8S1GW06_9PELO</name>
<dbReference type="InterPro" id="IPR018300">
    <property type="entry name" value="Aminotrans_IV_CS"/>
</dbReference>
<evidence type="ECO:0000256" key="4">
    <source>
        <dbReference type="ARBA" id="ARBA00022605"/>
    </source>
</evidence>
<reference evidence="12" key="1">
    <citation type="submission" date="2020-10" db="EMBL/GenBank/DDBJ databases">
        <authorList>
            <person name="Kikuchi T."/>
        </authorList>
    </citation>
    <scope>NUCLEOTIDE SEQUENCE</scope>
    <source>
        <strain evidence="12">NKZ352</strain>
    </source>
</reference>
<keyword evidence="3 11" id="KW-0032">Aminotransferase</keyword>
<dbReference type="EMBL" id="CAJGYM010000005">
    <property type="protein sequence ID" value="CAD6187042.1"/>
    <property type="molecule type" value="Genomic_DNA"/>
</dbReference>
<comment type="catalytic activity">
    <reaction evidence="11">
        <text>L-leucine + 2-oxoglutarate = 4-methyl-2-oxopentanoate + L-glutamate</text>
        <dbReference type="Rhea" id="RHEA:18321"/>
        <dbReference type="ChEBI" id="CHEBI:16810"/>
        <dbReference type="ChEBI" id="CHEBI:17865"/>
        <dbReference type="ChEBI" id="CHEBI:29985"/>
        <dbReference type="ChEBI" id="CHEBI:57427"/>
        <dbReference type="EC" id="2.6.1.42"/>
    </reaction>
</comment>
<dbReference type="GO" id="GO:0009099">
    <property type="term" value="P:L-valine biosynthetic process"/>
    <property type="evidence" value="ECO:0007669"/>
    <property type="project" value="TreeGrafter"/>
</dbReference>
<comment type="catalytic activity">
    <reaction evidence="11">
        <text>L-isoleucine + 2-oxoglutarate = (S)-3-methyl-2-oxopentanoate + L-glutamate</text>
        <dbReference type="Rhea" id="RHEA:24801"/>
        <dbReference type="ChEBI" id="CHEBI:16810"/>
        <dbReference type="ChEBI" id="CHEBI:29985"/>
        <dbReference type="ChEBI" id="CHEBI:35146"/>
        <dbReference type="ChEBI" id="CHEBI:58045"/>
        <dbReference type="EC" id="2.6.1.42"/>
    </reaction>
</comment>
<keyword evidence="4 11" id="KW-0028">Amino-acid biosynthesis</keyword>
<keyword evidence="13" id="KW-1185">Reference proteome</keyword>
<evidence type="ECO:0000256" key="3">
    <source>
        <dbReference type="ARBA" id="ARBA00022576"/>
    </source>
</evidence>
<comment type="similarity">
    <text evidence="2 9">Belongs to the class-IV pyridoxal-phosphate-dependent aminotransferase family.</text>
</comment>
<gene>
    <name evidence="12" type="ORF">CAUJ_LOCUS2961</name>
</gene>
<dbReference type="PIRSF" id="PIRSF006468">
    <property type="entry name" value="BCAT1"/>
    <property type="match status" value="1"/>
</dbReference>
<dbReference type="OrthoDB" id="1732691at2759"/>
<dbReference type="PANTHER" id="PTHR11825">
    <property type="entry name" value="SUBGROUP IIII AMINOTRANSFERASE"/>
    <property type="match status" value="1"/>
</dbReference>
<evidence type="ECO:0000256" key="10">
    <source>
        <dbReference type="RuleBase" id="RU004516"/>
    </source>
</evidence>
<dbReference type="GO" id="GO:0004084">
    <property type="term" value="F:branched-chain-amino-acid transaminase activity"/>
    <property type="evidence" value="ECO:0007669"/>
    <property type="project" value="UniProtKB-EC"/>
</dbReference>
<feature type="modified residue" description="N6-(pyridoxal phosphate)lysine" evidence="8">
    <location>
        <position position="223"/>
    </location>
</feature>
<dbReference type="NCBIfam" id="TIGR01123">
    <property type="entry name" value="ilvE_II"/>
    <property type="match status" value="1"/>
</dbReference>
<dbReference type="FunFam" id="3.30.470.10:FF:000002">
    <property type="entry name" value="Branched-chain-amino-acid aminotransferase"/>
    <property type="match status" value="1"/>
</dbReference>
<comment type="caution">
    <text evidence="12">The sequence shown here is derived from an EMBL/GenBank/DDBJ whole genome shotgun (WGS) entry which is preliminary data.</text>
</comment>
<evidence type="ECO:0000256" key="7">
    <source>
        <dbReference type="ARBA" id="ARBA00023304"/>
    </source>
</evidence>